<dbReference type="Pfam" id="PF00754">
    <property type="entry name" value="F5_F8_type_C"/>
    <property type="match status" value="1"/>
</dbReference>
<dbReference type="RefSeq" id="WP_188473036.1">
    <property type="nucleotide sequence ID" value="NZ_BMFZ01000004.1"/>
</dbReference>
<sequence>MNSESNSSSLVINSKIYSLITTCRVTASSGCHRYPYWNEQFLFDGRSDTGWCTPSRTREQLEFINVDLGTTSPINKIRLLSRSINKNAGLPEKIIIRKYIDGLVLAVLEIGEQEISTWYEWETPDIYGPDLYIEFDQIKIRPEGKYFLQFMCLEFYTKNFKLEV</sequence>
<evidence type="ECO:0000259" key="1">
    <source>
        <dbReference type="PROSITE" id="PS50022"/>
    </source>
</evidence>
<gene>
    <name evidence="2" type="ORF">GCM10011328_19580</name>
</gene>
<dbReference type="EMBL" id="BMFZ01000004">
    <property type="protein sequence ID" value="GGA44571.1"/>
    <property type="molecule type" value="Genomic_DNA"/>
</dbReference>
<reference evidence="3" key="1">
    <citation type="journal article" date="2019" name="Int. J. Syst. Evol. Microbiol.">
        <title>The Global Catalogue of Microorganisms (GCM) 10K type strain sequencing project: providing services to taxonomists for standard genome sequencing and annotation.</title>
        <authorList>
            <consortium name="The Broad Institute Genomics Platform"/>
            <consortium name="The Broad Institute Genome Sequencing Center for Infectious Disease"/>
            <person name="Wu L."/>
            <person name="Ma J."/>
        </authorList>
    </citation>
    <scope>NUCLEOTIDE SEQUENCE [LARGE SCALE GENOMIC DNA]</scope>
    <source>
        <strain evidence="3">CGMCC 1.12806</strain>
    </source>
</reference>
<accession>A0ABQ1GIQ0</accession>
<dbReference type="InterPro" id="IPR000421">
    <property type="entry name" value="FA58C"/>
</dbReference>
<feature type="domain" description="F5/8 type C" evidence="1">
    <location>
        <begin position="5"/>
        <end position="102"/>
    </location>
</feature>
<comment type="caution">
    <text evidence="2">The sequence shown here is derived from an EMBL/GenBank/DDBJ whole genome shotgun (WGS) entry which is preliminary data.</text>
</comment>
<evidence type="ECO:0000313" key="3">
    <source>
        <dbReference type="Proteomes" id="UP000627464"/>
    </source>
</evidence>
<evidence type="ECO:0000313" key="2">
    <source>
        <dbReference type="EMBL" id="GGA44571.1"/>
    </source>
</evidence>
<dbReference type="Gene3D" id="2.60.120.260">
    <property type="entry name" value="Galactose-binding domain-like"/>
    <property type="match status" value="1"/>
</dbReference>
<dbReference type="InterPro" id="IPR008979">
    <property type="entry name" value="Galactose-bd-like_sf"/>
</dbReference>
<organism evidence="2 3">
    <name type="scientific">Hafnia psychrotolerans</name>
    <dbReference type="NCBI Taxonomy" id="1477018"/>
    <lineage>
        <taxon>Bacteria</taxon>
        <taxon>Pseudomonadati</taxon>
        <taxon>Pseudomonadota</taxon>
        <taxon>Gammaproteobacteria</taxon>
        <taxon>Enterobacterales</taxon>
        <taxon>Hafniaceae</taxon>
        <taxon>Hafnia</taxon>
    </lineage>
</organism>
<dbReference type="Proteomes" id="UP000627464">
    <property type="component" value="Unassembled WGS sequence"/>
</dbReference>
<name>A0ABQ1GIQ0_9GAMM</name>
<keyword evidence="3" id="KW-1185">Reference proteome</keyword>
<dbReference type="SUPFAM" id="SSF49785">
    <property type="entry name" value="Galactose-binding domain-like"/>
    <property type="match status" value="1"/>
</dbReference>
<protein>
    <recommendedName>
        <fullName evidence="1">F5/8 type C domain-containing protein</fullName>
    </recommendedName>
</protein>
<dbReference type="PROSITE" id="PS50022">
    <property type="entry name" value="FA58C_3"/>
    <property type="match status" value="1"/>
</dbReference>
<proteinExistence type="predicted"/>